<dbReference type="EMBL" id="BAAANS010000007">
    <property type="protein sequence ID" value="GAA2090603.1"/>
    <property type="molecule type" value="Genomic_DNA"/>
</dbReference>
<feature type="region of interest" description="Disordered" evidence="2">
    <location>
        <begin position="1"/>
        <end position="34"/>
    </location>
</feature>
<sequence length="176" mass="17657">MTDTGNVRSPGSPPQSPPGAPRPGAGAAAAGGRGRTTVADGVVAKIAGRAAREVPGVHALGAGMSRALGAVRDRVPGGGRGEATRGVKVEVGERQAAVDLEVVVEYDLPIPGIAKDVRAGVVEAVERLVGLEVVEVNIAVKDVHLPGEQDDEDEDEGDGNAEGRASGAPTGPRRVA</sequence>
<keyword evidence="4" id="KW-1185">Reference proteome</keyword>
<proteinExistence type="inferred from homology"/>
<evidence type="ECO:0000256" key="2">
    <source>
        <dbReference type="SAM" id="MobiDB-lite"/>
    </source>
</evidence>
<name>A0ABN2WGD1_9ACTN</name>
<dbReference type="PANTHER" id="PTHR34297">
    <property type="entry name" value="HYPOTHETICAL CYTOSOLIC PROTEIN-RELATED"/>
    <property type="match status" value="1"/>
</dbReference>
<organism evidence="3 4">
    <name type="scientific">Kitasatospora saccharophila</name>
    <dbReference type="NCBI Taxonomy" id="407973"/>
    <lineage>
        <taxon>Bacteria</taxon>
        <taxon>Bacillati</taxon>
        <taxon>Actinomycetota</taxon>
        <taxon>Actinomycetes</taxon>
        <taxon>Kitasatosporales</taxon>
        <taxon>Streptomycetaceae</taxon>
        <taxon>Kitasatospora</taxon>
    </lineage>
</organism>
<feature type="compositionally biased region" description="Pro residues" evidence="2">
    <location>
        <begin position="11"/>
        <end position="21"/>
    </location>
</feature>
<dbReference type="Proteomes" id="UP001500897">
    <property type="component" value="Unassembled WGS sequence"/>
</dbReference>
<dbReference type="Pfam" id="PF03780">
    <property type="entry name" value="Asp23"/>
    <property type="match status" value="1"/>
</dbReference>
<evidence type="ECO:0000313" key="3">
    <source>
        <dbReference type="EMBL" id="GAA2090603.1"/>
    </source>
</evidence>
<feature type="compositionally biased region" description="Acidic residues" evidence="2">
    <location>
        <begin position="148"/>
        <end position="159"/>
    </location>
</feature>
<evidence type="ECO:0000256" key="1">
    <source>
        <dbReference type="ARBA" id="ARBA00005721"/>
    </source>
</evidence>
<comment type="similarity">
    <text evidence="1">Belongs to the asp23 family.</text>
</comment>
<dbReference type="RefSeq" id="WP_344550968.1">
    <property type="nucleotide sequence ID" value="NZ_BAAANS010000007.1"/>
</dbReference>
<dbReference type="InterPro" id="IPR005531">
    <property type="entry name" value="Asp23"/>
</dbReference>
<reference evidence="3 4" key="1">
    <citation type="journal article" date="2019" name="Int. J. Syst. Evol. Microbiol.">
        <title>The Global Catalogue of Microorganisms (GCM) 10K type strain sequencing project: providing services to taxonomists for standard genome sequencing and annotation.</title>
        <authorList>
            <consortium name="The Broad Institute Genomics Platform"/>
            <consortium name="The Broad Institute Genome Sequencing Center for Infectious Disease"/>
            <person name="Wu L."/>
            <person name="Ma J."/>
        </authorList>
    </citation>
    <scope>NUCLEOTIDE SEQUENCE [LARGE SCALE GENOMIC DNA]</scope>
    <source>
        <strain evidence="3 4">JCM 14559</strain>
    </source>
</reference>
<feature type="region of interest" description="Disordered" evidence="2">
    <location>
        <begin position="142"/>
        <end position="176"/>
    </location>
</feature>
<gene>
    <name evidence="3" type="ORF">GCM10009759_14260</name>
</gene>
<accession>A0ABN2WGD1</accession>
<dbReference type="PANTHER" id="PTHR34297:SF3">
    <property type="entry name" value="ALKALINE SHOCK PROTEIN 23"/>
    <property type="match status" value="1"/>
</dbReference>
<comment type="caution">
    <text evidence="3">The sequence shown here is derived from an EMBL/GenBank/DDBJ whole genome shotgun (WGS) entry which is preliminary data.</text>
</comment>
<protein>
    <submittedName>
        <fullName evidence="3">Asp23/Gls24 family envelope stress response protein</fullName>
    </submittedName>
</protein>
<evidence type="ECO:0000313" key="4">
    <source>
        <dbReference type="Proteomes" id="UP001500897"/>
    </source>
</evidence>